<proteinExistence type="predicted"/>
<reference evidence="1" key="1">
    <citation type="submission" date="2020-08" db="EMBL/GenBank/DDBJ databases">
        <title>Multicomponent nature underlies the extraordinary mechanical properties of spider dragline silk.</title>
        <authorList>
            <person name="Kono N."/>
            <person name="Nakamura H."/>
            <person name="Mori M."/>
            <person name="Yoshida Y."/>
            <person name="Ohtoshi R."/>
            <person name="Malay A.D."/>
            <person name="Moran D.A.P."/>
            <person name="Tomita M."/>
            <person name="Numata K."/>
            <person name="Arakawa K."/>
        </authorList>
    </citation>
    <scope>NUCLEOTIDE SEQUENCE</scope>
</reference>
<sequence>MIASLFLGTASPVRKDLKGSITVQPDTARSTYIQENAGATVSSIPNLGTYSRNRPYFIVLSPAYEDDIIVEK</sequence>
<evidence type="ECO:0000313" key="1">
    <source>
        <dbReference type="EMBL" id="GFT25995.1"/>
    </source>
</evidence>
<dbReference type="EMBL" id="BMAW01011881">
    <property type="protein sequence ID" value="GFT25995.1"/>
    <property type="molecule type" value="Genomic_DNA"/>
</dbReference>
<comment type="caution">
    <text evidence="1">The sequence shown here is derived from an EMBL/GenBank/DDBJ whole genome shotgun (WGS) entry which is preliminary data.</text>
</comment>
<dbReference type="Proteomes" id="UP000887013">
    <property type="component" value="Unassembled WGS sequence"/>
</dbReference>
<dbReference type="AlphaFoldDB" id="A0A8X6TKW1"/>
<keyword evidence="2" id="KW-1185">Reference proteome</keyword>
<organism evidence="1 2">
    <name type="scientific">Nephila pilipes</name>
    <name type="common">Giant wood spider</name>
    <name type="synonym">Nephila maculata</name>
    <dbReference type="NCBI Taxonomy" id="299642"/>
    <lineage>
        <taxon>Eukaryota</taxon>
        <taxon>Metazoa</taxon>
        <taxon>Ecdysozoa</taxon>
        <taxon>Arthropoda</taxon>
        <taxon>Chelicerata</taxon>
        <taxon>Arachnida</taxon>
        <taxon>Araneae</taxon>
        <taxon>Araneomorphae</taxon>
        <taxon>Entelegynae</taxon>
        <taxon>Araneoidea</taxon>
        <taxon>Nephilidae</taxon>
        <taxon>Nephila</taxon>
    </lineage>
</organism>
<evidence type="ECO:0000313" key="2">
    <source>
        <dbReference type="Proteomes" id="UP000887013"/>
    </source>
</evidence>
<protein>
    <submittedName>
        <fullName evidence="1">Uncharacterized protein</fullName>
    </submittedName>
</protein>
<name>A0A8X6TKW1_NEPPI</name>
<accession>A0A8X6TKW1</accession>
<gene>
    <name evidence="1" type="ORF">NPIL_666731</name>
</gene>